<reference evidence="4" key="1">
    <citation type="submission" date="2016-09" db="EMBL/GenBank/DDBJ databases">
        <authorList>
            <person name="Varghese N."/>
            <person name="Submissions S."/>
        </authorList>
    </citation>
    <scope>NUCLEOTIDE SEQUENCE [LARGE SCALE GENOMIC DNA]</scope>
    <source>
        <strain evidence="4">ANC 4422</strain>
    </source>
</reference>
<dbReference type="Proteomes" id="UP000242501">
    <property type="component" value="Unassembled WGS sequence"/>
</dbReference>
<dbReference type="GO" id="GO:0015627">
    <property type="term" value="C:type II protein secretion system complex"/>
    <property type="evidence" value="ECO:0007669"/>
    <property type="project" value="InterPro"/>
</dbReference>
<gene>
    <name evidence="3" type="ORF">SAMN05421733_107138</name>
</gene>
<keyword evidence="2" id="KW-0812">Transmembrane</keyword>
<proteinExistence type="predicted"/>
<dbReference type="PANTHER" id="PTHR30093">
    <property type="entry name" value="GENERAL SECRETION PATHWAY PROTEIN G"/>
    <property type="match status" value="1"/>
</dbReference>
<evidence type="ECO:0000313" key="4">
    <source>
        <dbReference type="Proteomes" id="UP000242501"/>
    </source>
</evidence>
<dbReference type="PANTHER" id="PTHR30093:SF47">
    <property type="entry name" value="TYPE IV PILUS NON-CORE MINOR PILIN PILE"/>
    <property type="match status" value="1"/>
</dbReference>
<keyword evidence="1" id="KW-0488">Methylation</keyword>
<dbReference type="InterPro" id="IPR012902">
    <property type="entry name" value="N_methyl_site"/>
</dbReference>
<dbReference type="InterPro" id="IPR031982">
    <property type="entry name" value="PilE-like"/>
</dbReference>
<dbReference type="PROSITE" id="PS00409">
    <property type="entry name" value="PROKAR_NTER_METHYL"/>
    <property type="match status" value="1"/>
</dbReference>
<accession>A0A1G6HZR7</accession>
<dbReference type="PRINTS" id="PR00813">
    <property type="entry name" value="BCTERIALGSPG"/>
</dbReference>
<dbReference type="Pfam" id="PF16732">
    <property type="entry name" value="ComP_DUS"/>
    <property type="match status" value="1"/>
</dbReference>
<dbReference type="Gene3D" id="3.30.700.10">
    <property type="entry name" value="Glycoprotein, Type 4 Pilin"/>
    <property type="match status" value="1"/>
</dbReference>
<evidence type="ECO:0000313" key="3">
    <source>
        <dbReference type="EMBL" id="SDB99690.1"/>
    </source>
</evidence>
<dbReference type="STRING" id="1219383.SAMN05421733_107138"/>
<dbReference type="Pfam" id="PF07963">
    <property type="entry name" value="N_methyl"/>
    <property type="match status" value="1"/>
</dbReference>
<dbReference type="EMBL" id="FMYL01000007">
    <property type="protein sequence ID" value="SDB99690.1"/>
    <property type="molecule type" value="Genomic_DNA"/>
</dbReference>
<dbReference type="OrthoDB" id="5296638at2"/>
<dbReference type="RefSeq" id="WP_092748651.1">
    <property type="nucleotide sequence ID" value="NZ_FMYL01000007.1"/>
</dbReference>
<protein>
    <submittedName>
        <fullName evidence="3">Type IV pilus assembly protein PilE</fullName>
    </submittedName>
</protein>
<keyword evidence="2" id="KW-0472">Membrane</keyword>
<dbReference type="InterPro" id="IPR000983">
    <property type="entry name" value="Bac_GSPG_pilin"/>
</dbReference>
<feature type="transmembrane region" description="Helical" evidence="2">
    <location>
        <begin position="12"/>
        <end position="32"/>
    </location>
</feature>
<dbReference type="AlphaFoldDB" id="A0A1G6HZR7"/>
<evidence type="ECO:0000256" key="1">
    <source>
        <dbReference type="ARBA" id="ARBA00022481"/>
    </source>
</evidence>
<evidence type="ECO:0000256" key="2">
    <source>
        <dbReference type="SAM" id="Phobius"/>
    </source>
</evidence>
<dbReference type="GO" id="GO:0015628">
    <property type="term" value="P:protein secretion by the type II secretion system"/>
    <property type="evidence" value="ECO:0007669"/>
    <property type="project" value="InterPro"/>
</dbReference>
<name>A0A1G6HZR7_9GAMM</name>
<keyword evidence="4" id="KW-1185">Reference proteome</keyword>
<sequence>MVNVQQKGFTLIELMIVVAIIGVLSAIAYPSYTRYVVNTNRADVQGEMVRLSSRLQSYIAVNRTYSGATLTNIGGTANYPDQGTAKYTIALAVDADNRGYTVTATPVSNGTQDSNGVVCLNQDGQKFWSKGATVCALSATSTWTN</sequence>
<keyword evidence="2" id="KW-1133">Transmembrane helix</keyword>
<dbReference type="GO" id="GO:0043683">
    <property type="term" value="P:type IV pilus assembly"/>
    <property type="evidence" value="ECO:0007669"/>
    <property type="project" value="InterPro"/>
</dbReference>
<dbReference type="NCBIfam" id="TIGR02532">
    <property type="entry name" value="IV_pilin_GFxxxE"/>
    <property type="match status" value="1"/>
</dbReference>
<dbReference type="SUPFAM" id="SSF54523">
    <property type="entry name" value="Pili subunits"/>
    <property type="match status" value="1"/>
</dbReference>
<dbReference type="InterPro" id="IPR045584">
    <property type="entry name" value="Pilin-like"/>
</dbReference>
<organism evidence="3 4">
    <name type="scientific">Acinetobacter boissieri</name>
    <dbReference type="NCBI Taxonomy" id="1219383"/>
    <lineage>
        <taxon>Bacteria</taxon>
        <taxon>Pseudomonadati</taxon>
        <taxon>Pseudomonadota</taxon>
        <taxon>Gammaproteobacteria</taxon>
        <taxon>Moraxellales</taxon>
        <taxon>Moraxellaceae</taxon>
        <taxon>Acinetobacter</taxon>
    </lineage>
</organism>